<keyword evidence="2" id="KW-1185">Reference proteome</keyword>
<evidence type="ECO:0000313" key="2">
    <source>
        <dbReference type="Proteomes" id="UP001064048"/>
    </source>
</evidence>
<gene>
    <name evidence="1" type="ORF">MSG28_002212</name>
</gene>
<accession>A0ACC0JUV4</accession>
<name>A0ACC0JUV4_CHOFU</name>
<reference evidence="1 2" key="1">
    <citation type="journal article" date="2022" name="Genome Biol. Evol.">
        <title>The Spruce Budworm Genome: Reconstructing the Evolutionary History of Antifreeze Proteins.</title>
        <authorList>
            <person name="Beliveau C."/>
            <person name="Gagne P."/>
            <person name="Picq S."/>
            <person name="Vernygora O."/>
            <person name="Keeling C.I."/>
            <person name="Pinkney K."/>
            <person name="Doucet D."/>
            <person name="Wen F."/>
            <person name="Johnston J.S."/>
            <person name="Maaroufi H."/>
            <person name="Boyle B."/>
            <person name="Laroche J."/>
            <person name="Dewar K."/>
            <person name="Juretic N."/>
            <person name="Blackburn G."/>
            <person name="Nisole A."/>
            <person name="Brunet B."/>
            <person name="Brandao M."/>
            <person name="Lumley L."/>
            <person name="Duan J."/>
            <person name="Quan G."/>
            <person name="Lucarotti C.J."/>
            <person name="Roe A.D."/>
            <person name="Sperling F.A.H."/>
            <person name="Levesque R.C."/>
            <person name="Cusson M."/>
        </authorList>
    </citation>
    <scope>NUCLEOTIDE SEQUENCE [LARGE SCALE GENOMIC DNA]</scope>
    <source>
        <strain evidence="1">Glfc:IPQL:Cfum</strain>
    </source>
</reference>
<dbReference type="Proteomes" id="UP001064048">
    <property type="component" value="Chromosome 3"/>
</dbReference>
<organism evidence="1 2">
    <name type="scientific">Choristoneura fumiferana</name>
    <name type="common">Spruce budworm moth</name>
    <name type="synonym">Archips fumiferana</name>
    <dbReference type="NCBI Taxonomy" id="7141"/>
    <lineage>
        <taxon>Eukaryota</taxon>
        <taxon>Metazoa</taxon>
        <taxon>Ecdysozoa</taxon>
        <taxon>Arthropoda</taxon>
        <taxon>Hexapoda</taxon>
        <taxon>Insecta</taxon>
        <taxon>Pterygota</taxon>
        <taxon>Neoptera</taxon>
        <taxon>Endopterygota</taxon>
        <taxon>Lepidoptera</taxon>
        <taxon>Glossata</taxon>
        <taxon>Ditrysia</taxon>
        <taxon>Tortricoidea</taxon>
        <taxon>Tortricidae</taxon>
        <taxon>Tortricinae</taxon>
        <taxon>Choristoneura</taxon>
    </lineage>
</organism>
<proteinExistence type="predicted"/>
<evidence type="ECO:0000313" key="1">
    <source>
        <dbReference type="EMBL" id="KAI8427816.1"/>
    </source>
</evidence>
<protein>
    <submittedName>
        <fullName evidence="1">Uncharacterized protein</fullName>
    </submittedName>
</protein>
<comment type="caution">
    <text evidence="1">The sequence shown here is derived from an EMBL/GenBank/DDBJ whole genome shotgun (WGS) entry which is preliminary data.</text>
</comment>
<sequence>MWKWFKCFLVTFWLATAEECMGALPTSASTSLRDLMLEPAPARPPPQPSPPQRQRPDSRIPTSTKEHYVVEKKSENFARALESNAKEDNTFTAPKPATRDYVMPHTANTLNRHNSYKETKSTTDLSTGNNLRQSSSEMSLGPPSLGPRSLSFTRTSSENSRRRVDSVRRENVVSRAVEAAAETEPEFVPFATDRSVGLDLDEFLPRTLAGAGARRGARGGGAEPSEQEVLGVMMRGHDSMMAVLSARQRALQFALESVIALEDTSVILDILNVMAHKPYMQCGCNALRLIVRNFSSVVRANVSAPVRTLGVDIPREERYAKCVQIHRLLLDVRAFLLKRQTLQGRLGAAFRDLHTLMQQGLD</sequence>
<dbReference type="EMBL" id="CM046103">
    <property type="protein sequence ID" value="KAI8427816.1"/>
    <property type="molecule type" value="Genomic_DNA"/>
</dbReference>